<name>A0ABN1LVE2_9ALTE</name>
<evidence type="ECO:0000313" key="1">
    <source>
        <dbReference type="EMBL" id="GAA0860624.1"/>
    </source>
</evidence>
<proteinExistence type="predicted"/>
<gene>
    <name evidence="1" type="ORF">GCM10009114_37600</name>
</gene>
<accession>A0ABN1LVE2</accession>
<sequence length="140" mass="16216">MIEIEFEDPVEGTCECCGNKTVRLTRFVYQDDNAFAVYYAQFSHGHDEKYLSGIVGLGEWGDDEVGPEARVAFPFRIWTDDDNFKVGLVDASESPWREVTFLGKILDRAEALEHEWLKDVFHITDHMVVDDKEIVEYFNE</sequence>
<dbReference type="EMBL" id="BAAAFD010000057">
    <property type="protein sequence ID" value="GAA0860624.1"/>
    <property type="molecule type" value="Genomic_DNA"/>
</dbReference>
<dbReference type="RefSeq" id="WP_343862811.1">
    <property type="nucleotide sequence ID" value="NZ_BAAAFD010000057.1"/>
</dbReference>
<organism evidence="1 2">
    <name type="scientific">Aliiglaciecola litoralis</name>
    <dbReference type="NCBI Taxonomy" id="582857"/>
    <lineage>
        <taxon>Bacteria</taxon>
        <taxon>Pseudomonadati</taxon>
        <taxon>Pseudomonadota</taxon>
        <taxon>Gammaproteobacteria</taxon>
        <taxon>Alteromonadales</taxon>
        <taxon>Alteromonadaceae</taxon>
        <taxon>Aliiglaciecola</taxon>
    </lineage>
</organism>
<dbReference type="Proteomes" id="UP001500359">
    <property type="component" value="Unassembled WGS sequence"/>
</dbReference>
<keyword evidence="2" id="KW-1185">Reference proteome</keyword>
<comment type="caution">
    <text evidence="1">The sequence shown here is derived from an EMBL/GenBank/DDBJ whole genome shotgun (WGS) entry which is preliminary data.</text>
</comment>
<reference evidence="1 2" key="1">
    <citation type="journal article" date="2019" name="Int. J. Syst. Evol. Microbiol.">
        <title>The Global Catalogue of Microorganisms (GCM) 10K type strain sequencing project: providing services to taxonomists for standard genome sequencing and annotation.</title>
        <authorList>
            <consortium name="The Broad Institute Genomics Platform"/>
            <consortium name="The Broad Institute Genome Sequencing Center for Infectious Disease"/>
            <person name="Wu L."/>
            <person name="Ma J."/>
        </authorList>
    </citation>
    <scope>NUCLEOTIDE SEQUENCE [LARGE SCALE GENOMIC DNA]</scope>
    <source>
        <strain evidence="1 2">JCM 15896</strain>
    </source>
</reference>
<protein>
    <submittedName>
        <fullName evidence="1">Uncharacterized protein</fullName>
    </submittedName>
</protein>
<evidence type="ECO:0000313" key="2">
    <source>
        <dbReference type="Proteomes" id="UP001500359"/>
    </source>
</evidence>